<protein>
    <submittedName>
        <fullName evidence="1">Uncharacterized protein</fullName>
    </submittedName>
</protein>
<keyword evidence="2" id="KW-1185">Reference proteome</keyword>
<gene>
    <name evidence="1" type="ORF">QFC24_006347</name>
</gene>
<evidence type="ECO:0000313" key="1">
    <source>
        <dbReference type="EMBL" id="KAJ9118075.1"/>
    </source>
</evidence>
<name>A0ACC2X1Z4_9TREE</name>
<accession>A0ACC2X1Z4</accession>
<organism evidence="1 2">
    <name type="scientific">Naganishia onofrii</name>
    <dbReference type="NCBI Taxonomy" id="1851511"/>
    <lineage>
        <taxon>Eukaryota</taxon>
        <taxon>Fungi</taxon>
        <taxon>Dikarya</taxon>
        <taxon>Basidiomycota</taxon>
        <taxon>Agaricomycotina</taxon>
        <taxon>Tremellomycetes</taxon>
        <taxon>Filobasidiales</taxon>
        <taxon>Filobasidiaceae</taxon>
        <taxon>Naganishia</taxon>
    </lineage>
</organism>
<comment type="caution">
    <text evidence="1">The sequence shown here is derived from an EMBL/GenBank/DDBJ whole genome shotgun (WGS) entry which is preliminary data.</text>
</comment>
<proteinExistence type="predicted"/>
<dbReference type="EMBL" id="JASBWV010000030">
    <property type="protein sequence ID" value="KAJ9118075.1"/>
    <property type="molecule type" value="Genomic_DNA"/>
</dbReference>
<evidence type="ECO:0000313" key="2">
    <source>
        <dbReference type="Proteomes" id="UP001234202"/>
    </source>
</evidence>
<reference evidence="1" key="1">
    <citation type="submission" date="2023-04" db="EMBL/GenBank/DDBJ databases">
        <title>Draft Genome sequencing of Naganishia species isolated from polar environments using Oxford Nanopore Technology.</title>
        <authorList>
            <person name="Leo P."/>
            <person name="Venkateswaran K."/>
        </authorList>
    </citation>
    <scope>NUCLEOTIDE SEQUENCE</scope>
    <source>
        <strain evidence="1">DBVPG 5303</strain>
    </source>
</reference>
<dbReference type="Proteomes" id="UP001234202">
    <property type="component" value="Unassembled WGS sequence"/>
</dbReference>
<sequence>MQSNKRQPQPTVTDGGIPIWDIQRIKVTLDSCDIPVSVEDIMKPNVNSSTGIFQGLLEVIMGIAAEDIEYSKASLLPTMKHQGEFPDGLYQAMFFHHCILSDILNLAIFREDNIMGVWKELVDQREEKKRADKIQKELPQEQDAERRNLELRQTLMALRTDQVALERKIQRMREERVEVIEKARLKVETSTNLLKHNADLKAQIVRSPDRQRREISEMAGQRGELQNTVQAYRNKTRDLAGRIDTMGELEFSNIEEDRRKQAALRRELQDESGKLATLEKDLKQFDSKIEQLDRQIELAGQKKDSSDKYAADMREQTEVKTRNLLAQYQAKNIQRADEKEQIDIQQQDKRRLEEEINQASVELRRGAEELRNEYRKVLNDFCESVCSSPSLDAPTRLGCLLLIRLGGAAAVANNYLDKIAQHLRLRIEDESK</sequence>